<evidence type="ECO:0000313" key="1">
    <source>
        <dbReference type="EMBL" id="GGX47987.1"/>
    </source>
</evidence>
<keyword evidence="2" id="KW-1185">Reference proteome</keyword>
<sequence length="849" mass="94992">MWVSGMRVYVFLIITAVLLAGCSQDFGSAPPKSDPLASVKVNCEQTDAEFFEATVWPVLSQCTACHQSGGSAPAQGARLVLDPLSADSSLTAVREYVRLAGERLVQKPTEYRVEHAGGGFFDTDSEQAGALAEAVLRFEADAPQCAGDETVESREPGYDDVNLINRARTLRKASLLLAGEMPDAASVDAVRDDDAALKAALRDLMAGPVFEAWLKNSANDHLLTRKYLTGMTEAQEALGGTYYEGLYDRTSAAFEATDQARVACEASGDPDSADCDEAEALQRIAGTIYRETQRAIAEEPLELIRHVVTNDRPYSEVLTADYRMMNPFTYEVLDGETWIAPYDDMDPTDWRPGQIRRYRVDWGVSLSDRTGRDYLPSAGILTSPVFQLRFPSTDTNRNRARARWTYYFFLGVDIERLAVRAMDPEELQSVTNPGAPGSSCFGCHSIMDPVAGAFQNWGNDGHYLDRLGYDALPQTYVDTEDYQSGDRWYRGQLAPGFNGESMPALSPYGPVNGYDDGLTWLAERIVADPRFAEGTVTFWFQGVFGRDPLLQPLETSDADYNERLVAWQSEQVLIESWAETFRNADYDLKTLLVEMMMSPLFRAETFATVDGGRQAALDTLGVGRLLTPEQLNRKFTATTGYTWKLDWQDDAQLLENYYLFYGGIDSDGITERPADLNSLMTSVSMRMANEMACGIVLNEFWPGVSPKLFKGVTITTDPTTEMGETAIRSTIRDLLWRFWGVTDETEINAAWSLYKALYDQRMSWDESQDRLSWTTEWNGAETDEQEYCPEHDLNPDDGITVAINWDNIDWSTPETARQNLGSFYNPEQTLRPWVGVLVYLLTDIQFLTE</sequence>
<evidence type="ECO:0008006" key="3">
    <source>
        <dbReference type="Google" id="ProtNLM"/>
    </source>
</evidence>
<dbReference type="Proteomes" id="UP000626148">
    <property type="component" value="Unassembled WGS sequence"/>
</dbReference>
<comment type="caution">
    <text evidence="1">The sequence shown here is derived from an EMBL/GenBank/DDBJ whole genome shotgun (WGS) entry which is preliminary data.</text>
</comment>
<name>A0A918N6V0_9GAMM</name>
<evidence type="ECO:0000313" key="2">
    <source>
        <dbReference type="Proteomes" id="UP000626148"/>
    </source>
</evidence>
<dbReference type="EMBL" id="BMXR01000003">
    <property type="protein sequence ID" value="GGX47987.1"/>
    <property type="molecule type" value="Genomic_DNA"/>
</dbReference>
<protein>
    <recommendedName>
        <fullName evidence="3">DUF1588 domain-containing protein</fullName>
    </recommendedName>
</protein>
<accession>A0A918N6V0</accession>
<proteinExistence type="predicted"/>
<reference evidence="1" key="2">
    <citation type="submission" date="2020-09" db="EMBL/GenBank/DDBJ databases">
        <authorList>
            <person name="Sun Q."/>
            <person name="Kim S."/>
        </authorList>
    </citation>
    <scope>NUCLEOTIDE SEQUENCE</scope>
    <source>
        <strain evidence="1">KCTC 22169</strain>
    </source>
</reference>
<gene>
    <name evidence="1" type="ORF">GCM10007392_13580</name>
</gene>
<dbReference type="PROSITE" id="PS51257">
    <property type="entry name" value="PROKAR_LIPOPROTEIN"/>
    <property type="match status" value="1"/>
</dbReference>
<reference evidence="1" key="1">
    <citation type="journal article" date="2014" name="Int. J. Syst. Evol. Microbiol.">
        <title>Complete genome sequence of Corynebacterium casei LMG S-19264T (=DSM 44701T), isolated from a smear-ripened cheese.</title>
        <authorList>
            <consortium name="US DOE Joint Genome Institute (JGI-PGF)"/>
            <person name="Walter F."/>
            <person name="Albersmeier A."/>
            <person name="Kalinowski J."/>
            <person name="Ruckert C."/>
        </authorList>
    </citation>
    <scope>NUCLEOTIDE SEQUENCE</scope>
    <source>
        <strain evidence="1">KCTC 22169</strain>
    </source>
</reference>
<organism evidence="1 2">
    <name type="scientific">Saccharospirillum salsuginis</name>
    <dbReference type="NCBI Taxonomy" id="418750"/>
    <lineage>
        <taxon>Bacteria</taxon>
        <taxon>Pseudomonadati</taxon>
        <taxon>Pseudomonadota</taxon>
        <taxon>Gammaproteobacteria</taxon>
        <taxon>Oceanospirillales</taxon>
        <taxon>Saccharospirillaceae</taxon>
        <taxon>Saccharospirillum</taxon>
    </lineage>
</organism>
<dbReference type="AlphaFoldDB" id="A0A918N6V0"/>